<accession>W4GQ52</accession>
<gene>
    <name evidence="1" type="ORF">H257_05721</name>
</gene>
<dbReference type="EMBL" id="KI913124">
    <property type="protein sequence ID" value="ETV81124.1"/>
    <property type="molecule type" value="Genomic_DNA"/>
</dbReference>
<reference evidence="1" key="1">
    <citation type="submission" date="2013-12" db="EMBL/GenBank/DDBJ databases">
        <title>The Genome Sequence of Aphanomyces astaci APO3.</title>
        <authorList>
            <consortium name="The Broad Institute Genomics Platform"/>
            <person name="Russ C."/>
            <person name="Tyler B."/>
            <person name="van West P."/>
            <person name="Dieguez-Uribeondo J."/>
            <person name="Young S.K."/>
            <person name="Zeng Q."/>
            <person name="Gargeya S."/>
            <person name="Fitzgerald M."/>
            <person name="Abouelleil A."/>
            <person name="Alvarado L."/>
            <person name="Chapman S.B."/>
            <person name="Gainer-Dewar J."/>
            <person name="Goldberg J."/>
            <person name="Griggs A."/>
            <person name="Gujja S."/>
            <person name="Hansen M."/>
            <person name="Howarth C."/>
            <person name="Imamovic A."/>
            <person name="Ireland A."/>
            <person name="Larimer J."/>
            <person name="McCowan C."/>
            <person name="Murphy C."/>
            <person name="Pearson M."/>
            <person name="Poon T.W."/>
            <person name="Priest M."/>
            <person name="Roberts A."/>
            <person name="Saif S."/>
            <person name="Shea T."/>
            <person name="Sykes S."/>
            <person name="Wortman J."/>
            <person name="Nusbaum C."/>
            <person name="Birren B."/>
        </authorList>
    </citation>
    <scope>NUCLEOTIDE SEQUENCE [LARGE SCALE GENOMIC DNA]</scope>
    <source>
        <strain evidence="1">APO3</strain>
    </source>
</reference>
<dbReference type="VEuPathDB" id="FungiDB:H257_05721"/>
<dbReference type="RefSeq" id="XP_009828982.1">
    <property type="nucleotide sequence ID" value="XM_009830680.1"/>
</dbReference>
<organism evidence="1">
    <name type="scientific">Aphanomyces astaci</name>
    <name type="common">Crayfish plague agent</name>
    <dbReference type="NCBI Taxonomy" id="112090"/>
    <lineage>
        <taxon>Eukaryota</taxon>
        <taxon>Sar</taxon>
        <taxon>Stramenopiles</taxon>
        <taxon>Oomycota</taxon>
        <taxon>Saprolegniomycetes</taxon>
        <taxon>Saprolegniales</taxon>
        <taxon>Verrucalvaceae</taxon>
        <taxon>Aphanomyces</taxon>
    </lineage>
</organism>
<sequence length="141" mass="15898">MASRPPQPTDADRAMTYVKKSRPRHVTHHEMLDMILVNAMLRQNDTPKASRTAARLLRCKPQLVQEVWKIFLETGGTVTKPDPRCSQHQGCINKADRQLYKLAEYIKEQQEDDAVKAKVTGPVTATATATKVDVYCCIHPV</sequence>
<proteinExistence type="predicted"/>
<evidence type="ECO:0000313" key="1">
    <source>
        <dbReference type="EMBL" id="ETV81124.1"/>
    </source>
</evidence>
<dbReference type="AlphaFoldDB" id="W4GQ52"/>
<name>W4GQ52_APHAT</name>
<protein>
    <submittedName>
        <fullName evidence="1">Uncharacterized protein</fullName>
    </submittedName>
</protein>
<dbReference type="GeneID" id="20807717"/>